<protein>
    <recommendedName>
        <fullName evidence="1">Carrier domain-containing protein</fullName>
    </recommendedName>
</protein>
<dbReference type="Proteomes" id="UP000005141">
    <property type="component" value="Unassembled WGS sequence"/>
</dbReference>
<dbReference type="InterPro" id="IPR009081">
    <property type="entry name" value="PP-bd_ACP"/>
</dbReference>
<reference evidence="2 3" key="1">
    <citation type="submission" date="2011-07" db="EMBL/GenBank/DDBJ databases">
        <title>The Genome Sequence of Prevotella oulorum F0390.</title>
        <authorList>
            <consortium name="The Broad Institute Genome Sequencing Platform"/>
            <consortium name="The Broad Institute Genome Sequencing Center for Infectious Disease"/>
            <person name="Earl A."/>
            <person name="Ward D."/>
            <person name="Feldgarden M."/>
            <person name="Gevers D."/>
            <person name="Izard J."/>
            <person name="Ganesan A."/>
            <person name="Baranova O.V."/>
            <person name="Blanton J.M."/>
            <person name="Tanner A.C."/>
            <person name="Dewhirst F.E."/>
            <person name="Young S.K."/>
            <person name="Zeng Q."/>
            <person name="Gargeya S."/>
            <person name="Fitzgerald M."/>
            <person name="Haas B."/>
            <person name="Abouelleil A."/>
            <person name="Alvarado L."/>
            <person name="Arachchi H.M."/>
            <person name="Berlin A."/>
            <person name="Brown A."/>
            <person name="Chapman S.B."/>
            <person name="Chen Z."/>
            <person name="Dunbar C."/>
            <person name="Freedman E."/>
            <person name="Gearin G."/>
            <person name="Gellesch M."/>
            <person name="Goldberg J."/>
            <person name="Griggs A."/>
            <person name="Gujja S."/>
            <person name="Heiman D."/>
            <person name="Howarth C."/>
            <person name="Larson L."/>
            <person name="Lui A."/>
            <person name="MacDonald P.J.P."/>
            <person name="Mehta T."/>
            <person name="Montmayeur A."/>
            <person name="Murphy C."/>
            <person name="Neiman D."/>
            <person name="Pearson M."/>
            <person name="Priest M."/>
            <person name="Roberts A."/>
            <person name="Saif S."/>
            <person name="Shea T."/>
            <person name="Shenoy N."/>
            <person name="Sisk P."/>
            <person name="Stolte C."/>
            <person name="Sykes S."/>
            <person name="Wortman J."/>
            <person name="Nusbaum C."/>
            <person name="Birren B."/>
        </authorList>
    </citation>
    <scope>NUCLEOTIDE SEQUENCE [LARGE SCALE GENOMIC DNA]</scope>
    <source>
        <strain evidence="2 3">F0390</strain>
    </source>
</reference>
<evidence type="ECO:0000313" key="3">
    <source>
        <dbReference type="Proteomes" id="UP000005141"/>
    </source>
</evidence>
<sequence>MDILNEVKNIVAEVCEVEISKVNNDSSIGDFDAWDSIGHLTILSTVEEKFGIEFDPEEMMDLEDINDIVKAVEGKVM</sequence>
<dbReference type="SUPFAM" id="SSF47336">
    <property type="entry name" value="ACP-like"/>
    <property type="match status" value="1"/>
</dbReference>
<dbReference type="OrthoDB" id="9811033at2"/>
<evidence type="ECO:0000259" key="1">
    <source>
        <dbReference type="PROSITE" id="PS50075"/>
    </source>
</evidence>
<evidence type="ECO:0000313" key="2">
    <source>
        <dbReference type="EMBL" id="EGV34548.1"/>
    </source>
</evidence>
<dbReference type="AlphaFoldDB" id="G1W8W0"/>
<dbReference type="RefSeq" id="WP_004379238.1">
    <property type="nucleotide sequence ID" value="NZ_JH114215.1"/>
</dbReference>
<comment type="caution">
    <text evidence="2">The sequence shown here is derived from an EMBL/GenBank/DDBJ whole genome shotgun (WGS) entry which is preliminary data.</text>
</comment>
<keyword evidence="3" id="KW-1185">Reference proteome</keyword>
<proteinExistence type="predicted"/>
<dbReference type="PATRIC" id="fig|702438.4.peg.267"/>
<dbReference type="EMBL" id="ADGI01000014">
    <property type="protein sequence ID" value="EGV34548.1"/>
    <property type="molecule type" value="Genomic_DNA"/>
</dbReference>
<dbReference type="Gene3D" id="1.10.1200.10">
    <property type="entry name" value="ACP-like"/>
    <property type="match status" value="1"/>
</dbReference>
<dbReference type="GeneID" id="95425022"/>
<dbReference type="Pfam" id="PF00550">
    <property type="entry name" value="PP-binding"/>
    <property type="match status" value="1"/>
</dbReference>
<dbReference type="HOGENOM" id="CLU_108696_20_4_10"/>
<name>G1W8W0_9BACT</name>
<accession>G1W8W0</accession>
<gene>
    <name evidence="2" type="ORF">HMPREF9431_00261</name>
</gene>
<dbReference type="eggNOG" id="ENOG5030JWN">
    <property type="taxonomic scope" value="Bacteria"/>
</dbReference>
<dbReference type="PROSITE" id="PS50075">
    <property type="entry name" value="CARRIER"/>
    <property type="match status" value="1"/>
</dbReference>
<organism evidence="2 3">
    <name type="scientific">Segatella oulorum F0390</name>
    <dbReference type="NCBI Taxonomy" id="702438"/>
    <lineage>
        <taxon>Bacteria</taxon>
        <taxon>Pseudomonadati</taxon>
        <taxon>Bacteroidota</taxon>
        <taxon>Bacteroidia</taxon>
        <taxon>Bacteroidales</taxon>
        <taxon>Prevotellaceae</taxon>
        <taxon>Segatella</taxon>
    </lineage>
</organism>
<feature type="domain" description="Carrier" evidence="1">
    <location>
        <begin position="1"/>
        <end position="76"/>
    </location>
</feature>
<dbReference type="InterPro" id="IPR036736">
    <property type="entry name" value="ACP-like_sf"/>
</dbReference>